<dbReference type="FunFam" id="3.40.50.300:FF:000356">
    <property type="entry name" value="DNA repair protein RecN"/>
    <property type="match status" value="1"/>
</dbReference>
<dbReference type="GO" id="GO:0043590">
    <property type="term" value="C:bacterial nucleoid"/>
    <property type="evidence" value="ECO:0007669"/>
    <property type="project" value="TreeGrafter"/>
</dbReference>
<evidence type="ECO:0000256" key="4">
    <source>
        <dbReference type="ARBA" id="ARBA00022741"/>
    </source>
</evidence>
<gene>
    <name evidence="12" type="primary">recN</name>
    <name evidence="12" type="ORF">F7732_06900</name>
</gene>
<feature type="domain" description="RecF/RecN/SMC N-terminal" evidence="11">
    <location>
        <begin position="1"/>
        <end position="510"/>
    </location>
</feature>
<dbReference type="InterPro" id="IPR027417">
    <property type="entry name" value="P-loop_NTPase"/>
</dbReference>
<evidence type="ECO:0000256" key="2">
    <source>
        <dbReference type="ARBA" id="ARBA00009441"/>
    </source>
</evidence>
<dbReference type="PIRSF" id="PIRSF003128">
    <property type="entry name" value="RecN"/>
    <property type="match status" value="1"/>
</dbReference>
<keyword evidence="10" id="KW-0175">Coiled coil</keyword>
<dbReference type="GO" id="GO:0005524">
    <property type="term" value="F:ATP binding"/>
    <property type="evidence" value="ECO:0007669"/>
    <property type="project" value="UniProtKB-KW"/>
</dbReference>
<organism evidence="12 13">
    <name type="scientific">Bacillus mesophilum</name>
    <dbReference type="NCBI Taxonomy" id="1071718"/>
    <lineage>
        <taxon>Bacteria</taxon>
        <taxon>Bacillati</taxon>
        <taxon>Bacillota</taxon>
        <taxon>Bacilli</taxon>
        <taxon>Bacillales</taxon>
        <taxon>Bacillaceae</taxon>
        <taxon>Bacillus</taxon>
    </lineage>
</organism>
<dbReference type="InterPro" id="IPR003395">
    <property type="entry name" value="RecF/RecN/SMC_N"/>
</dbReference>
<name>A0A7V7RN57_9BACI</name>
<dbReference type="SUPFAM" id="SSF52540">
    <property type="entry name" value="P-loop containing nucleoside triphosphate hydrolases"/>
    <property type="match status" value="2"/>
</dbReference>
<dbReference type="PANTHER" id="PTHR11059:SF0">
    <property type="entry name" value="DNA REPAIR PROTEIN RECN"/>
    <property type="match status" value="1"/>
</dbReference>
<accession>A0A7V7RN57</accession>
<comment type="function">
    <text evidence="1 9">May be involved in recombinational repair of damaged DNA.</text>
</comment>
<dbReference type="EMBL" id="WBOT01000002">
    <property type="protein sequence ID" value="KAB2333808.1"/>
    <property type="molecule type" value="Genomic_DNA"/>
</dbReference>
<keyword evidence="7 9" id="KW-0234">DNA repair</keyword>
<dbReference type="GO" id="GO:0009432">
    <property type="term" value="P:SOS response"/>
    <property type="evidence" value="ECO:0007669"/>
    <property type="project" value="TreeGrafter"/>
</dbReference>
<dbReference type="AlphaFoldDB" id="A0A7V7RN57"/>
<keyword evidence="4" id="KW-0547">Nucleotide-binding</keyword>
<dbReference type="GO" id="GO:0006281">
    <property type="term" value="P:DNA repair"/>
    <property type="evidence" value="ECO:0007669"/>
    <property type="project" value="UniProtKB-KW"/>
</dbReference>
<evidence type="ECO:0000256" key="9">
    <source>
        <dbReference type="PIRNR" id="PIRNR003128"/>
    </source>
</evidence>
<dbReference type="FunFam" id="3.40.50.300:FF:000319">
    <property type="entry name" value="DNA repair protein RecN"/>
    <property type="match status" value="1"/>
</dbReference>
<sequence length="562" mass="63617">MLNELCIRNFAIIEGLEISFEKGLTVLSGETGAGKSIIIDAIHLLVGGRGSSEFVRHGEDKAEIEGLFLLDDKNHPSYKKAAEFGIDIDDGMVVLRRDISKSGKSVCRVNGKLVTISTLREFGSALIDIHGQHEHQELMDESLHLNLLDQFGGEKIRAAIHEYEDIYHSYEETNKRLKSLNENEQQMAHRLDLIQFQLEEIQSANLKLNEDEELLEEKRKLTNFESIYDAMQTGYNALQGEQRGIDWLSLAVSNLETAAELEPKYKELAESVSSSFYQMEDAVRTIRNELDYLEFDPGRLNEIEERLNEIHQLKRKYGKSVLDILEYASKIEEEIETLLNKETHIDQLEKQAAMLKKDLLVEAEELSKLRKNAAVQLTKLIHKELKELYMEKTVFEVVFSSEEDRFYKNGIDEAEFYISTNPGEPLKPLSKIASGGELSRIMLALKSIFSKHQGVTSIIFDEVDTGVSGRVAQSIAEKIHHVAIGSQVLCISHLPQVAAMADTHLFIAKNTKNGRTKTTVKPLTDEEKVKEIGRMISGVEITDLTKEHAKELLKLARQIKIP</sequence>
<feature type="coiled-coil region" evidence="10">
    <location>
        <begin position="160"/>
        <end position="221"/>
    </location>
</feature>
<dbReference type="Gene3D" id="3.40.50.300">
    <property type="entry name" value="P-loop containing nucleotide triphosphate hydrolases"/>
    <property type="match status" value="2"/>
</dbReference>
<dbReference type="NCBIfam" id="TIGR00634">
    <property type="entry name" value="recN"/>
    <property type="match status" value="1"/>
</dbReference>
<evidence type="ECO:0000256" key="8">
    <source>
        <dbReference type="ARBA" id="ARBA00033408"/>
    </source>
</evidence>
<dbReference type="InterPro" id="IPR004604">
    <property type="entry name" value="DNA_recomb/repair_RecN"/>
</dbReference>
<keyword evidence="6" id="KW-0067">ATP-binding</keyword>
<evidence type="ECO:0000256" key="10">
    <source>
        <dbReference type="SAM" id="Coils"/>
    </source>
</evidence>
<dbReference type="PANTHER" id="PTHR11059">
    <property type="entry name" value="DNA REPAIR PROTEIN RECN"/>
    <property type="match status" value="1"/>
</dbReference>
<evidence type="ECO:0000256" key="5">
    <source>
        <dbReference type="ARBA" id="ARBA00022763"/>
    </source>
</evidence>
<evidence type="ECO:0000256" key="3">
    <source>
        <dbReference type="ARBA" id="ARBA00021315"/>
    </source>
</evidence>
<comment type="similarity">
    <text evidence="2 9">Belongs to the RecN family.</text>
</comment>
<dbReference type="Proteomes" id="UP000441354">
    <property type="component" value="Unassembled WGS sequence"/>
</dbReference>
<protein>
    <recommendedName>
        <fullName evidence="3 9">DNA repair protein RecN</fullName>
    </recommendedName>
    <alternativeName>
        <fullName evidence="8 9">Recombination protein N</fullName>
    </alternativeName>
</protein>
<reference evidence="12 13" key="1">
    <citation type="journal article" date="2014" name="Arch. Microbiol.">
        <title>Bacillus mesophilum sp. nov., strain IITR-54T, a novel 4-chlorobiphenyl dechlorinating bacterium.</title>
        <authorList>
            <person name="Manickam N."/>
            <person name="Singh N.K."/>
            <person name="Bajaj A."/>
            <person name="Kumar R.M."/>
            <person name="Kaur G."/>
            <person name="Kaur N."/>
            <person name="Bala M."/>
            <person name="Kumar A."/>
            <person name="Mayilraj S."/>
        </authorList>
    </citation>
    <scope>NUCLEOTIDE SEQUENCE [LARGE SCALE GENOMIC DNA]</scope>
    <source>
        <strain evidence="12 13">IITR-54</strain>
    </source>
</reference>
<dbReference type="NCBIfam" id="NF008121">
    <property type="entry name" value="PRK10869.1"/>
    <property type="match status" value="1"/>
</dbReference>
<comment type="caution">
    <text evidence="12">The sequence shown here is derived from an EMBL/GenBank/DDBJ whole genome shotgun (WGS) entry which is preliminary data.</text>
</comment>
<evidence type="ECO:0000313" key="12">
    <source>
        <dbReference type="EMBL" id="KAB2333808.1"/>
    </source>
</evidence>
<keyword evidence="5 9" id="KW-0227">DNA damage</keyword>
<evidence type="ECO:0000256" key="1">
    <source>
        <dbReference type="ARBA" id="ARBA00003618"/>
    </source>
</evidence>
<dbReference type="CDD" id="cd03241">
    <property type="entry name" value="ABC_RecN"/>
    <property type="match status" value="2"/>
</dbReference>
<feature type="coiled-coil region" evidence="10">
    <location>
        <begin position="331"/>
        <end position="365"/>
    </location>
</feature>
<proteinExistence type="inferred from homology"/>
<dbReference type="Pfam" id="PF02463">
    <property type="entry name" value="SMC_N"/>
    <property type="match status" value="1"/>
</dbReference>
<evidence type="ECO:0000256" key="7">
    <source>
        <dbReference type="ARBA" id="ARBA00023204"/>
    </source>
</evidence>
<dbReference type="OrthoDB" id="9806954at2"/>
<dbReference type="GO" id="GO:0006310">
    <property type="term" value="P:DNA recombination"/>
    <property type="evidence" value="ECO:0007669"/>
    <property type="project" value="InterPro"/>
</dbReference>
<keyword evidence="13" id="KW-1185">Reference proteome</keyword>
<evidence type="ECO:0000313" key="13">
    <source>
        <dbReference type="Proteomes" id="UP000441354"/>
    </source>
</evidence>
<dbReference type="RefSeq" id="WP_151573191.1">
    <property type="nucleotide sequence ID" value="NZ_WBOT01000002.1"/>
</dbReference>
<evidence type="ECO:0000259" key="11">
    <source>
        <dbReference type="Pfam" id="PF02463"/>
    </source>
</evidence>
<evidence type="ECO:0000256" key="6">
    <source>
        <dbReference type="ARBA" id="ARBA00022840"/>
    </source>
</evidence>